<dbReference type="InterPro" id="IPR039420">
    <property type="entry name" value="WalR-like"/>
</dbReference>
<dbReference type="Proteomes" id="UP000050349">
    <property type="component" value="Unassembled WGS sequence"/>
</dbReference>
<sequence length="205" mass="22412">MEVTGQATTYSHALDLADQLRPNVIFFSFFPDALNPLEVVAGLTRNAEMKVLLFKGLYEAVPAAQAIEAGARGIVLAEDPTESITQAILKVHHSDIAMDRAWTGGLSGYAASGHAPLKCNLEKAKQARLTLRERELICAIVGEPSAKYVSIAGRLGISEHTVHNHLSNIYQKLNLINRIDLLMYALKHGLTNNETPPKSSWVELD</sequence>
<dbReference type="CDD" id="cd06170">
    <property type="entry name" value="LuxR_C_like"/>
    <property type="match status" value="1"/>
</dbReference>
<feature type="domain" description="HTH luxR-type" evidence="2">
    <location>
        <begin position="122"/>
        <end position="189"/>
    </location>
</feature>
<evidence type="ECO:0000313" key="3">
    <source>
        <dbReference type="EMBL" id="KPU57252.1"/>
    </source>
</evidence>
<dbReference type="PATRIC" id="fig|294.162.peg.4257"/>
<dbReference type="Gene3D" id="3.40.50.2300">
    <property type="match status" value="1"/>
</dbReference>
<gene>
    <name evidence="3" type="ORF">AN403_2458</name>
</gene>
<comment type="caution">
    <text evidence="3">The sequence shown here is derived from an EMBL/GenBank/DDBJ whole genome shotgun (WGS) entry which is preliminary data.</text>
</comment>
<dbReference type="GO" id="GO:0006355">
    <property type="term" value="P:regulation of DNA-templated transcription"/>
    <property type="evidence" value="ECO:0007669"/>
    <property type="project" value="InterPro"/>
</dbReference>
<dbReference type="AlphaFoldDB" id="A0A0P8WVG9"/>
<keyword evidence="1" id="KW-0238">DNA-binding</keyword>
<name>A0A0P8WVG9_PSEFL</name>
<evidence type="ECO:0000259" key="2">
    <source>
        <dbReference type="PROSITE" id="PS50043"/>
    </source>
</evidence>
<dbReference type="SUPFAM" id="SSF46894">
    <property type="entry name" value="C-terminal effector domain of the bipartite response regulators"/>
    <property type="match status" value="1"/>
</dbReference>
<reference evidence="3 4" key="1">
    <citation type="submission" date="2015-09" db="EMBL/GenBank/DDBJ databases">
        <authorList>
            <person name="Jackson K.R."/>
            <person name="Lunt B.L."/>
            <person name="Fisher J.N.B."/>
            <person name="Gardner A.V."/>
            <person name="Bailey M.E."/>
            <person name="Deus L.M."/>
            <person name="Earl A.S."/>
            <person name="Gibby P.D."/>
            <person name="Hartmann K.A."/>
            <person name="Liu J.E."/>
            <person name="Manci A.M."/>
            <person name="Nielsen D.A."/>
            <person name="Solomon M.B."/>
            <person name="Breakwell D.P."/>
            <person name="Burnett S.H."/>
            <person name="Grose J.H."/>
        </authorList>
    </citation>
    <scope>NUCLEOTIDE SEQUENCE [LARGE SCALE GENOMIC DNA]</scope>
    <source>
        <strain evidence="3 4">S613</strain>
    </source>
</reference>
<dbReference type="InterPro" id="IPR016032">
    <property type="entry name" value="Sig_transdc_resp-reg_C-effctor"/>
</dbReference>
<proteinExistence type="predicted"/>
<dbReference type="SMART" id="SM00421">
    <property type="entry name" value="HTH_LUXR"/>
    <property type="match status" value="1"/>
</dbReference>
<dbReference type="Pfam" id="PF00196">
    <property type="entry name" value="GerE"/>
    <property type="match status" value="1"/>
</dbReference>
<dbReference type="EMBL" id="LJXB01000085">
    <property type="protein sequence ID" value="KPU57252.1"/>
    <property type="molecule type" value="Genomic_DNA"/>
</dbReference>
<dbReference type="GO" id="GO:0003677">
    <property type="term" value="F:DNA binding"/>
    <property type="evidence" value="ECO:0007669"/>
    <property type="project" value="UniProtKB-KW"/>
</dbReference>
<evidence type="ECO:0000256" key="1">
    <source>
        <dbReference type="ARBA" id="ARBA00023125"/>
    </source>
</evidence>
<protein>
    <submittedName>
        <fullName evidence="3">Bacterial regulatory s, luxR family protein</fullName>
    </submittedName>
</protein>
<organism evidence="3 4">
    <name type="scientific">Pseudomonas fluorescens</name>
    <dbReference type="NCBI Taxonomy" id="294"/>
    <lineage>
        <taxon>Bacteria</taxon>
        <taxon>Pseudomonadati</taxon>
        <taxon>Pseudomonadota</taxon>
        <taxon>Gammaproteobacteria</taxon>
        <taxon>Pseudomonadales</taxon>
        <taxon>Pseudomonadaceae</taxon>
        <taxon>Pseudomonas</taxon>
    </lineage>
</organism>
<evidence type="ECO:0000313" key="4">
    <source>
        <dbReference type="Proteomes" id="UP000050349"/>
    </source>
</evidence>
<dbReference type="PANTHER" id="PTHR43214">
    <property type="entry name" value="TWO-COMPONENT RESPONSE REGULATOR"/>
    <property type="match status" value="1"/>
</dbReference>
<dbReference type="InterPro" id="IPR000792">
    <property type="entry name" value="Tscrpt_reg_LuxR_C"/>
</dbReference>
<accession>A0A0P8WVG9</accession>
<dbReference type="PROSITE" id="PS50043">
    <property type="entry name" value="HTH_LUXR_2"/>
    <property type="match status" value="1"/>
</dbReference>